<dbReference type="RefSeq" id="WP_092954377.1">
    <property type="nucleotide sequence ID" value="NZ_FOSQ01000001.1"/>
</dbReference>
<evidence type="ECO:0000313" key="2">
    <source>
        <dbReference type="Proteomes" id="UP000199473"/>
    </source>
</evidence>
<protein>
    <submittedName>
        <fullName evidence="1">Uncharacterized protein</fullName>
    </submittedName>
</protein>
<proteinExistence type="predicted"/>
<dbReference type="OrthoDB" id="7407842at2"/>
<dbReference type="EMBL" id="FOSQ01000001">
    <property type="protein sequence ID" value="SFK18302.1"/>
    <property type="molecule type" value="Genomic_DNA"/>
</dbReference>
<gene>
    <name evidence="1" type="ORF">SAMN02745775_101261</name>
</gene>
<reference evidence="1 2" key="1">
    <citation type="submission" date="2016-10" db="EMBL/GenBank/DDBJ databases">
        <authorList>
            <person name="de Groot N.N."/>
        </authorList>
    </citation>
    <scope>NUCLEOTIDE SEQUENCE [LARGE SCALE GENOMIC DNA]</scope>
    <source>
        <strain evidence="1 2">DSM 19981</strain>
    </source>
</reference>
<dbReference type="AlphaFoldDB" id="A0A1I3XFP2"/>
<evidence type="ECO:0000313" key="1">
    <source>
        <dbReference type="EMBL" id="SFK18302.1"/>
    </source>
</evidence>
<organism evidence="1 2">
    <name type="scientific">Falsiroseomonas stagni DSM 19981</name>
    <dbReference type="NCBI Taxonomy" id="1123062"/>
    <lineage>
        <taxon>Bacteria</taxon>
        <taxon>Pseudomonadati</taxon>
        <taxon>Pseudomonadota</taxon>
        <taxon>Alphaproteobacteria</taxon>
        <taxon>Acetobacterales</taxon>
        <taxon>Roseomonadaceae</taxon>
        <taxon>Falsiroseomonas</taxon>
    </lineage>
</organism>
<keyword evidence="2" id="KW-1185">Reference proteome</keyword>
<name>A0A1I3XFP2_9PROT</name>
<sequence length="273" mass="30986">MSSRQNARQWIVNLPRDFMPPSAPRYMRLDDALRLANACLFTEWEGTRFGCLVTITWNKCGSTPDLLPRSTATLQEKVLDRVRRVFGDRDLPLHFVWWHECGSRMGEHLHLHMHLPQGLDAVARQVILDELDRVLKPNACGVDFRWHKKSQVAGYRTRWEIKRQVIYAIKNLCPSERARLPDGQMVNVREYIDLAGAAARVLRNPLGDPEPMPAGFKGKMTGASQNVGPQARAAAGWIELTSLPDLQAAIWLGYSPLNDAVQPPQPAKRKPRR</sequence>
<accession>A0A1I3XFP2</accession>
<dbReference type="Proteomes" id="UP000199473">
    <property type="component" value="Unassembled WGS sequence"/>
</dbReference>